<name>A0ABN9CBM5_9NEOB</name>
<protein>
    <submittedName>
        <fullName evidence="1">Uncharacterized protein</fullName>
    </submittedName>
</protein>
<comment type="caution">
    <text evidence="1">The sequence shown here is derived from an EMBL/GenBank/DDBJ whole genome shotgun (WGS) entry which is preliminary data.</text>
</comment>
<organism evidence="1 2">
    <name type="scientific">Staurois parvus</name>
    <dbReference type="NCBI Taxonomy" id="386267"/>
    <lineage>
        <taxon>Eukaryota</taxon>
        <taxon>Metazoa</taxon>
        <taxon>Chordata</taxon>
        <taxon>Craniata</taxon>
        <taxon>Vertebrata</taxon>
        <taxon>Euteleostomi</taxon>
        <taxon>Amphibia</taxon>
        <taxon>Batrachia</taxon>
        <taxon>Anura</taxon>
        <taxon>Neobatrachia</taxon>
        <taxon>Ranoidea</taxon>
        <taxon>Ranidae</taxon>
        <taxon>Staurois</taxon>
    </lineage>
</organism>
<feature type="non-terminal residue" evidence="1">
    <location>
        <position position="41"/>
    </location>
</feature>
<sequence>MQLWSRGLPTPVLHDQYHFAPWLVSCEPHKVEPFGKVLPGF</sequence>
<proteinExistence type="predicted"/>
<reference evidence="1" key="1">
    <citation type="submission" date="2023-05" db="EMBL/GenBank/DDBJ databases">
        <authorList>
            <person name="Stuckert A."/>
        </authorList>
    </citation>
    <scope>NUCLEOTIDE SEQUENCE</scope>
</reference>
<keyword evidence="2" id="KW-1185">Reference proteome</keyword>
<gene>
    <name evidence="1" type="ORF">SPARVUS_LOCUS4712334</name>
</gene>
<accession>A0ABN9CBM5</accession>
<dbReference type="Proteomes" id="UP001162483">
    <property type="component" value="Unassembled WGS sequence"/>
</dbReference>
<evidence type="ECO:0000313" key="1">
    <source>
        <dbReference type="EMBL" id="CAI9557480.1"/>
    </source>
</evidence>
<dbReference type="EMBL" id="CATNWA010009150">
    <property type="protein sequence ID" value="CAI9557480.1"/>
    <property type="molecule type" value="Genomic_DNA"/>
</dbReference>
<evidence type="ECO:0000313" key="2">
    <source>
        <dbReference type="Proteomes" id="UP001162483"/>
    </source>
</evidence>
<dbReference type="PROSITE" id="PS51257">
    <property type="entry name" value="PROKAR_LIPOPROTEIN"/>
    <property type="match status" value="1"/>
</dbReference>